<dbReference type="PANTHER" id="PTHR30435">
    <property type="entry name" value="FLAGELLAR PROTEIN"/>
    <property type="match status" value="1"/>
</dbReference>
<reference evidence="7" key="1">
    <citation type="submission" date="2019-08" db="EMBL/GenBank/DDBJ databases">
        <authorList>
            <person name="Kucharzyk K."/>
            <person name="Murdoch R.W."/>
            <person name="Higgins S."/>
            <person name="Loffler F."/>
        </authorList>
    </citation>
    <scope>NUCLEOTIDE SEQUENCE</scope>
</reference>
<organism evidence="7">
    <name type="scientific">bioreactor metagenome</name>
    <dbReference type="NCBI Taxonomy" id="1076179"/>
    <lineage>
        <taxon>unclassified sequences</taxon>
        <taxon>metagenomes</taxon>
        <taxon>ecological metagenomes</taxon>
    </lineage>
</organism>
<evidence type="ECO:0000256" key="1">
    <source>
        <dbReference type="ARBA" id="ARBA00004117"/>
    </source>
</evidence>
<dbReference type="EMBL" id="VSSQ01009828">
    <property type="protein sequence ID" value="MPM42706.1"/>
    <property type="molecule type" value="Genomic_DNA"/>
</dbReference>
<dbReference type="InterPro" id="IPR053967">
    <property type="entry name" value="LlgE_F_G-like_D1"/>
</dbReference>
<dbReference type="SUPFAM" id="SSF117143">
    <property type="entry name" value="Flagellar hook protein flgE"/>
    <property type="match status" value="1"/>
</dbReference>
<dbReference type="PANTHER" id="PTHR30435:SF1">
    <property type="entry name" value="FLAGELLAR HOOK PROTEIN FLGE"/>
    <property type="match status" value="1"/>
</dbReference>
<feature type="coiled-coil region" evidence="4">
    <location>
        <begin position="128"/>
        <end position="224"/>
    </location>
</feature>
<dbReference type="AlphaFoldDB" id="A0A644ZPL9"/>
<dbReference type="GO" id="GO:0005829">
    <property type="term" value="C:cytosol"/>
    <property type="evidence" value="ECO:0007669"/>
    <property type="project" value="TreeGrafter"/>
</dbReference>
<comment type="caution">
    <text evidence="7">The sequence shown here is derived from an EMBL/GenBank/DDBJ whole genome shotgun (WGS) entry which is preliminary data.</text>
</comment>
<evidence type="ECO:0000256" key="4">
    <source>
        <dbReference type="SAM" id="Coils"/>
    </source>
</evidence>
<dbReference type="Pfam" id="PF22692">
    <property type="entry name" value="LlgE_F_G_D1"/>
    <property type="match status" value="1"/>
</dbReference>
<accession>A0A644ZPL9</accession>
<evidence type="ECO:0000256" key="3">
    <source>
        <dbReference type="ARBA" id="ARBA00023143"/>
    </source>
</evidence>
<feature type="domain" description="Flagellar basal-body/hook protein C-terminal" evidence="5">
    <location>
        <begin position="392"/>
        <end position="436"/>
    </location>
</feature>
<protein>
    <submittedName>
        <fullName evidence="7">Uncharacterized protein</fullName>
    </submittedName>
</protein>
<keyword evidence="4" id="KW-0175">Coiled coil</keyword>
<evidence type="ECO:0000313" key="7">
    <source>
        <dbReference type="EMBL" id="MPM42706.1"/>
    </source>
</evidence>
<comment type="similarity">
    <text evidence="2">Belongs to the flagella basal body rod proteins family.</text>
</comment>
<dbReference type="GO" id="GO:0071978">
    <property type="term" value="P:bacterial-type flagellum-dependent swarming motility"/>
    <property type="evidence" value="ECO:0007669"/>
    <property type="project" value="TreeGrafter"/>
</dbReference>
<name>A0A644ZPL9_9ZZZZ</name>
<dbReference type="GO" id="GO:0009425">
    <property type="term" value="C:bacterial-type flagellum basal body"/>
    <property type="evidence" value="ECO:0007669"/>
    <property type="project" value="UniProtKB-SubCell"/>
</dbReference>
<proteinExistence type="inferred from homology"/>
<feature type="domain" description="Flagellar hook protein FlgE/F/G-like D1" evidence="6">
    <location>
        <begin position="76"/>
        <end position="139"/>
    </location>
</feature>
<evidence type="ECO:0000259" key="6">
    <source>
        <dbReference type="Pfam" id="PF22692"/>
    </source>
</evidence>
<sequence>MYQSLRASSAPSLNLGGTNPSQVGLGVSVQGINVNMNQGSLQPTGRPYDLALDGRGYFIVAKGPIEGKINVNTDNFSISSENMETYFTRDGAFKLDPSGNLLSSNGYRIMGYKVKDLNENSQTGDLTLKDAITKANIEKDILKKLEADAKPYNEKIVKAQQEVDNIQTNLDAIKKELSLAEEELKKATTAKTNADNALTADPSNQTLKDAADKAQQAFDTASQKKTELDTKVGELGGKLSDANTALDNAKKDPTLQGINDKILDAQGKVNVAVKNVEKLDDFYDANSTNLAATHGELEALKIPETVNKGGELFRIQSFSVEKDGLIKAVLSDGSTTILGQVAMAAFNNEIGLEQVGQNMYIPSTNSGEAIVRTGKGMDPLKDNGKAYGDMIQGSLEMSNVDLAVQFTDMIIASRSFQANSKIITTGDEILQELVNLKR</sequence>
<dbReference type="Pfam" id="PF06429">
    <property type="entry name" value="Flg_bbr_C"/>
    <property type="match status" value="1"/>
</dbReference>
<dbReference type="InterPro" id="IPR037925">
    <property type="entry name" value="FlgE/F/G-like"/>
</dbReference>
<comment type="subcellular location">
    <subcellularLocation>
        <location evidence="1">Bacterial flagellum basal body</location>
    </subcellularLocation>
</comment>
<dbReference type="NCBIfam" id="TIGR03506">
    <property type="entry name" value="FlgEFG_subfam"/>
    <property type="match status" value="1"/>
</dbReference>
<gene>
    <name evidence="7" type="ORF">SDC9_89375</name>
</gene>
<dbReference type="InterPro" id="IPR010930">
    <property type="entry name" value="Flg_bb/hook_C_dom"/>
</dbReference>
<keyword evidence="3" id="KW-0975">Bacterial flagellum</keyword>
<dbReference type="GO" id="GO:0009424">
    <property type="term" value="C:bacterial-type flagellum hook"/>
    <property type="evidence" value="ECO:0007669"/>
    <property type="project" value="TreeGrafter"/>
</dbReference>
<evidence type="ECO:0000256" key="2">
    <source>
        <dbReference type="ARBA" id="ARBA00009677"/>
    </source>
</evidence>
<evidence type="ECO:0000259" key="5">
    <source>
        <dbReference type="Pfam" id="PF06429"/>
    </source>
</evidence>
<dbReference type="InterPro" id="IPR020013">
    <property type="entry name" value="Flagellar_FlgE/F/G"/>
</dbReference>